<evidence type="ECO:0000256" key="2">
    <source>
        <dbReference type="SAM" id="Phobius"/>
    </source>
</evidence>
<evidence type="ECO:0000313" key="4">
    <source>
        <dbReference type="Proteomes" id="UP001363151"/>
    </source>
</evidence>
<proteinExistence type="predicted"/>
<dbReference type="Proteomes" id="UP001363151">
    <property type="component" value="Unassembled WGS sequence"/>
</dbReference>
<gene>
    <name evidence="3" type="ORF">SO694_0012801</name>
</gene>
<evidence type="ECO:0000313" key="3">
    <source>
        <dbReference type="EMBL" id="KAK7248270.1"/>
    </source>
</evidence>
<keyword evidence="4" id="KW-1185">Reference proteome</keyword>
<organism evidence="3 4">
    <name type="scientific">Aureococcus anophagefferens</name>
    <name type="common">Harmful bloom alga</name>
    <dbReference type="NCBI Taxonomy" id="44056"/>
    <lineage>
        <taxon>Eukaryota</taxon>
        <taxon>Sar</taxon>
        <taxon>Stramenopiles</taxon>
        <taxon>Ochrophyta</taxon>
        <taxon>Pelagophyceae</taxon>
        <taxon>Pelagomonadales</taxon>
        <taxon>Pelagomonadaceae</taxon>
        <taxon>Aureococcus</taxon>
    </lineage>
</organism>
<keyword evidence="2" id="KW-1133">Transmembrane helix</keyword>
<sequence>MAEDGGNAIDSVAGPPMMTTLQLALTFGAIAIPTAVLAAKYLFVRKQEVSNEMLLGGREEEYSCKRVGCDEMEVVKSASWPRELPGLAEIEAYEVIKCEVLNEESKGEGVADEARMRLRHALMDRCQAHVAWLLRLEREQRSIERMARRGMMSEADFQIFSRFAERLDTEVNEVREEAAWLCDDSERSRQASEEIWRIAVQIWHQRRQKNAQREANAQAADAKARESASRLDDAKRSLRGLKGGFLRSGIESGPNSRGSSTPDQRPGEVEKQQVGPTFEAMKWPAQLPAVSAIRQYEALKAKALKDGATADGVPLPEGETKQRLRRALMERCQLQVPWLHRLKQERQRVHAAMERARWQSGATPTAEDLGKLKQFENMCKTETGKVEEEAEWLGDKDGAAGMGNRIWPMAFELHAKANTQSAEREKMVQAHYEKTLKAYTERSAKPWPTALPGIAQRMTYEQMKAAVLKQLPQPAQAAMLEGRPAPQVVGGQVARQLRAALMARCQQIVPLIQRLQAEGRAFKTAAERGQVEDDDASRFRAIDIDVKAEIDAVKVEAEWLSDDTGNRLGMGDQIWPAAFQIYAKRRAEVAKQIQAAKIQREQLPTAAPLDALKSPIVADLVD</sequence>
<keyword evidence="2" id="KW-0812">Transmembrane</keyword>
<dbReference type="EMBL" id="JBBJCI010000117">
    <property type="protein sequence ID" value="KAK7248270.1"/>
    <property type="molecule type" value="Genomic_DNA"/>
</dbReference>
<protein>
    <submittedName>
        <fullName evidence="3">Uncharacterized protein</fullName>
    </submittedName>
</protein>
<accession>A0ABR1G4U4</accession>
<feature type="compositionally biased region" description="Basic and acidic residues" evidence="1">
    <location>
        <begin position="222"/>
        <end position="236"/>
    </location>
</feature>
<feature type="region of interest" description="Disordered" evidence="1">
    <location>
        <begin position="209"/>
        <end position="272"/>
    </location>
</feature>
<feature type="compositionally biased region" description="Polar residues" evidence="1">
    <location>
        <begin position="253"/>
        <end position="263"/>
    </location>
</feature>
<reference evidence="3 4" key="1">
    <citation type="submission" date="2024-03" db="EMBL/GenBank/DDBJ databases">
        <title>Aureococcus anophagefferens CCMP1851 and Kratosvirus quantuckense: Draft genome of a second virus-susceptible host strain in the model system.</title>
        <authorList>
            <person name="Chase E."/>
            <person name="Truchon A.R."/>
            <person name="Schepens W."/>
            <person name="Wilhelm S.W."/>
        </authorList>
    </citation>
    <scope>NUCLEOTIDE SEQUENCE [LARGE SCALE GENOMIC DNA]</scope>
    <source>
        <strain evidence="3 4">CCMP1851</strain>
    </source>
</reference>
<feature type="transmembrane region" description="Helical" evidence="2">
    <location>
        <begin position="20"/>
        <end position="43"/>
    </location>
</feature>
<evidence type="ECO:0000256" key="1">
    <source>
        <dbReference type="SAM" id="MobiDB-lite"/>
    </source>
</evidence>
<keyword evidence="2" id="KW-0472">Membrane</keyword>
<name>A0ABR1G4U4_AURAN</name>
<comment type="caution">
    <text evidence="3">The sequence shown here is derived from an EMBL/GenBank/DDBJ whole genome shotgun (WGS) entry which is preliminary data.</text>
</comment>